<proteinExistence type="predicted"/>
<keyword evidence="2" id="KW-1133">Transmembrane helix</keyword>
<evidence type="ECO:0000313" key="4">
    <source>
        <dbReference type="Proteomes" id="UP000607653"/>
    </source>
</evidence>
<evidence type="ECO:0000313" key="3">
    <source>
        <dbReference type="EMBL" id="DAD44976.1"/>
    </source>
</evidence>
<feature type="region of interest" description="Disordered" evidence="1">
    <location>
        <begin position="90"/>
        <end position="113"/>
    </location>
</feature>
<dbReference type="EMBL" id="DUZY01000007">
    <property type="protein sequence ID" value="DAD44976.1"/>
    <property type="molecule type" value="Genomic_DNA"/>
</dbReference>
<dbReference type="Proteomes" id="UP000607653">
    <property type="component" value="Unassembled WGS sequence"/>
</dbReference>
<organism evidence="3 4">
    <name type="scientific">Nelumbo nucifera</name>
    <name type="common">Sacred lotus</name>
    <dbReference type="NCBI Taxonomy" id="4432"/>
    <lineage>
        <taxon>Eukaryota</taxon>
        <taxon>Viridiplantae</taxon>
        <taxon>Streptophyta</taxon>
        <taxon>Embryophyta</taxon>
        <taxon>Tracheophyta</taxon>
        <taxon>Spermatophyta</taxon>
        <taxon>Magnoliopsida</taxon>
        <taxon>Proteales</taxon>
        <taxon>Nelumbonaceae</taxon>
        <taxon>Nelumbo</taxon>
    </lineage>
</organism>
<gene>
    <name evidence="3" type="ORF">HUJ06_003206</name>
</gene>
<keyword evidence="4" id="KW-1185">Reference proteome</keyword>
<name>A0A822ZPW7_NELNU</name>
<keyword evidence="2" id="KW-0472">Membrane</keyword>
<comment type="caution">
    <text evidence="3">The sequence shown here is derived from an EMBL/GenBank/DDBJ whole genome shotgun (WGS) entry which is preliminary data.</text>
</comment>
<reference evidence="3 4" key="1">
    <citation type="journal article" date="2020" name="Mol. Biol. Evol.">
        <title>Distinct Expression and Methylation Patterns for Genes with Different Fates following a Single Whole-Genome Duplication in Flowering Plants.</title>
        <authorList>
            <person name="Shi T."/>
            <person name="Rahmani R.S."/>
            <person name="Gugger P.F."/>
            <person name="Wang M."/>
            <person name="Li H."/>
            <person name="Zhang Y."/>
            <person name="Li Z."/>
            <person name="Wang Q."/>
            <person name="Van de Peer Y."/>
            <person name="Marchal K."/>
            <person name="Chen J."/>
        </authorList>
    </citation>
    <scope>NUCLEOTIDE SEQUENCE [LARGE SCALE GENOMIC DNA]</scope>
    <source>
        <tissue evidence="3">Leaf</tissue>
    </source>
</reference>
<dbReference type="PANTHER" id="PTHR37224">
    <property type="entry name" value="OS02G0804400 PROTEIN"/>
    <property type="match status" value="1"/>
</dbReference>
<keyword evidence="2" id="KW-0812">Transmembrane</keyword>
<feature type="transmembrane region" description="Helical" evidence="2">
    <location>
        <begin position="154"/>
        <end position="173"/>
    </location>
</feature>
<evidence type="ECO:0000256" key="2">
    <source>
        <dbReference type="SAM" id="Phobius"/>
    </source>
</evidence>
<accession>A0A822ZPW7</accession>
<evidence type="ECO:0000256" key="1">
    <source>
        <dbReference type="SAM" id="MobiDB-lite"/>
    </source>
</evidence>
<sequence length="185" mass="20454">MAIDNNGEVPYRRITRDKRSIVIEICRKRDPNSEMAAAARVLVIMSSTSSSISGQTARKNSNCKRVSPAKNIVPTRFWFSAETKTRNFQLRASSSQPQQPEQDDSAKNNNNGNDVLLPSEDLSYLWKLGAGSLGSAAVIKYGSILFPEITRPSLLQALIMITTPVIIAIFLLVRQSQGQSKEPFL</sequence>
<protein>
    <submittedName>
        <fullName evidence="3">Uncharacterized protein</fullName>
    </submittedName>
</protein>
<dbReference type="AlphaFoldDB" id="A0A822ZPW7"/>